<protein>
    <submittedName>
        <fullName evidence="2">Uncharacterized protein</fullName>
    </submittedName>
</protein>
<sequence>EELIVQLPGDMLASVPCRIVESHHHDARCSEAAPLTELQHQHADDAKQITADSADSIYRRKQSGEGNGDECDEEWTHGDEDGISPDKIQVLQILLLFSSVEVLRRVRSLSTGLCTQATSEDLQFD</sequence>
<feature type="non-terminal residue" evidence="2">
    <location>
        <position position="1"/>
    </location>
</feature>
<dbReference type="EMBL" id="AGNL01012986">
    <property type="protein sequence ID" value="EJK67509.1"/>
    <property type="molecule type" value="Genomic_DNA"/>
</dbReference>
<evidence type="ECO:0000313" key="3">
    <source>
        <dbReference type="Proteomes" id="UP000266841"/>
    </source>
</evidence>
<feature type="region of interest" description="Disordered" evidence="1">
    <location>
        <begin position="60"/>
        <end position="82"/>
    </location>
</feature>
<evidence type="ECO:0000313" key="2">
    <source>
        <dbReference type="EMBL" id="EJK67509.1"/>
    </source>
</evidence>
<proteinExistence type="predicted"/>
<reference evidence="2 3" key="1">
    <citation type="journal article" date="2012" name="Genome Biol.">
        <title>Genome and low-iron response of an oceanic diatom adapted to chronic iron limitation.</title>
        <authorList>
            <person name="Lommer M."/>
            <person name="Specht M."/>
            <person name="Roy A.S."/>
            <person name="Kraemer L."/>
            <person name="Andreson R."/>
            <person name="Gutowska M.A."/>
            <person name="Wolf J."/>
            <person name="Bergner S.V."/>
            <person name="Schilhabel M.B."/>
            <person name="Klostermeier U.C."/>
            <person name="Beiko R.G."/>
            <person name="Rosenstiel P."/>
            <person name="Hippler M."/>
            <person name="Laroche J."/>
        </authorList>
    </citation>
    <scope>NUCLEOTIDE SEQUENCE [LARGE SCALE GENOMIC DNA]</scope>
    <source>
        <strain evidence="2 3">CCMP1005</strain>
    </source>
</reference>
<dbReference type="Proteomes" id="UP000266841">
    <property type="component" value="Unassembled WGS sequence"/>
</dbReference>
<gene>
    <name evidence="2" type="ORF">THAOC_11444</name>
</gene>
<dbReference type="AlphaFoldDB" id="K0SR77"/>
<keyword evidence="3" id="KW-1185">Reference proteome</keyword>
<accession>K0SR77</accession>
<organism evidence="2 3">
    <name type="scientific">Thalassiosira oceanica</name>
    <name type="common">Marine diatom</name>
    <dbReference type="NCBI Taxonomy" id="159749"/>
    <lineage>
        <taxon>Eukaryota</taxon>
        <taxon>Sar</taxon>
        <taxon>Stramenopiles</taxon>
        <taxon>Ochrophyta</taxon>
        <taxon>Bacillariophyta</taxon>
        <taxon>Coscinodiscophyceae</taxon>
        <taxon>Thalassiosirophycidae</taxon>
        <taxon>Thalassiosirales</taxon>
        <taxon>Thalassiosiraceae</taxon>
        <taxon>Thalassiosira</taxon>
    </lineage>
</organism>
<name>K0SR77_THAOC</name>
<comment type="caution">
    <text evidence="2">The sequence shown here is derived from an EMBL/GenBank/DDBJ whole genome shotgun (WGS) entry which is preliminary data.</text>
</comment>
<evidence type="ECO:0000256" key="1">
    <source>
        <dbReference type="SAM" id="MobiDB-lite"/>
    </source>
</evidence>